<feature type="domain" description="Peptidase M48" evidence="7">
    <location>
        <begin position="65"/>
        <end position="198"/>
    </location>
</feature>
<dbReference type="AlphaFoldDB" id="X1JSR9"/>
<keyword evidence="2" id="KW-0645">Protease</keyword>
<name>X1JSR9_9ZZZZ</name>
<comment type="cofactor">
    <cofactor evidence="1">
        <name>Zn(2+)</name>
        <dbReference type="ChEBI" id="CHEBI:29105"/>
    </cofactor>
</comment>
<evidence type="ECO:0000256" key="5">
    <source>
        <dbReference type="ARBA" id="ARBA00022833"/>
    </source>
</evidence>
<dbReference type="EMBL" id="BARU01025986">
    <property type="protein sequence ID" value="GAH72858.1"/>
    <property type="molecule type" value="Genomic_DNA"/>
</dbReference>
<proteinExistence type="predicted"/>
<evidence type="ECO:0000256" key="2">
    <source>
        <dbReference type="ARBA" id="ARBA00022670"/>
    </source>
</evidence>
<dbReference type="Gene3D" id="3.30.2010.10">
    <property type="entry name" value="Metalloproteases ('zincins'), catalytic domain"/>
    <property type="match status" value="1"/>
</dbReference>
<dbReference type="GO" id="GO:0016020">
    <property type="term" value="C:membrane"/>
    <property type="evidence" value="ECO:0007669"/>
    <property type="project" value="TreeGrafter"/>
</dbReference>
<keyword evidence="5" id="KW-0862">Zinc</keyword>
<dbReference type="InterPro" id="IPR001915">
    <property type="entry name" value="Peptidase_M48"/>
</dbReference>
<dbReference type="Pfam" id="PF01435">
    <property type="entry name" value="Peptidase_M48"/>
    <property type="match status" value="1"/>
</dbReference>
<keyword evidence="4" id="KW-0378">Hydrolase</keyword>
<evidence type="ECO:0000313" key="8">
    <source>
        <dbReference type="EMBL" id="GAH72858.1"/>
    </source>
</evidence>
<dbReference type="PANTHER" id="PTHR22726:SF1">
    <property type="entry name" value="METALLOENDOPEPTIDASE OMA1, MITOCHONDRIAL"/>
    <property type="match status" value="1"/>
</dbReference>
<dbReference type="GO" id="GO:0004222">
    <property type="term" value="F:metalloendopeptidase activity"/>
    <property type="evidence" value="ECO:0007669"/>
    <property type="project" value="InterPro"/>
</dbReference>
<evidence type="ECO:0000259" key="7">
    <source>
        <dbReference type="Pfam" id="PF01435"/>
    </source>
</evidence>
<gene>
    <name evidence="8" type="ORF">S03H2_41799</name>
</gene>
<comment type="caution">
    <text evidence="8">The sequence shown here is derived from an EMBL/GenBank/DDBJ whole genome shotgun (WGS) entry which is preliminary data.</text>
</comment>
<protein>
    <recommendedName>
        <fullName evidence="7">Peptidase M48 domain-containing protein</fullName>
    </recommendedName>
</protein>
<dbReference type="PROSITE" id="PS51257">
    <property type="entry name" value="PROKAR_LIPOPROTEIN"/>
    <property type="match status" value="1"/>
</dbReference>
<dbReference type="InterPro" id="IPR051156">
    <property type="entry name" value="Mito/Outer_Membr_Metalloprot"/>
</dbReference>
<organism evidence="8">
    <name type="scientific">marine sediment metagenome</name>
    <dbReference type="NCBI Taxonomy" id="412755"/>
    <lineage>
        <taxon>unclassified sequences</taxon>
        <taxon>metagenomes</taxon>
        <taxon>ecological metagenomes</taxon>
    </lineage>
</organism>
<keyword evidence="3" id="KW-0479">Metal-binding</keyword>
<dbReference type="GO" id="GO:0046872">
    <property type="term" value="F:metal ion binding"/>
    <property type="evidence" value="ECO:0007669"/>
    <property type="project" value="UniProtKB-KW"/>
</dbReference>
<evidence type="ECO:0000256" key="4">
    <source>
        <dbReference type="ARBA" id="ARBA00022801"/>
    </source>
</evidence>
<feature type="non-terminal residue" evidence="8">
    <location>
        <position position="198"/>
    </location>
</feature>
<evidence type="ECO:0000256" key="1">
    <source>
        <dbReference type="ARBA" id="ARBA00001947"/>
    </source>
</evidence>
<reference evidence="8" key="1">
    <citation type="journal article" date="2014" name="Front. Microbiol.">
        <title>High frequency of phylogenetically diverse reductive dehalogenase-homologous genes in deep subseafloor sedimentary metagenomes.</title>
        <authorList>
            <person name="Kawai M."/>
            <person name="Futagami T."/>
            <person name="Toyoda A."/>
            <person name="Takaki Y."/>
            <person name="Nishi S."/>
            <person name="Hori S."/>
            <person name="Arai W."/>
            <person name="Tsubouchi T."/>
            <person name="Morono Y."/>
            <person name="Uchiyama I."/>
            <person name="Ito T."/>
            <person name="Fujiyama A."/>
            <person name="Inagaki F."/>
            <person name="Takami H."/>
        </authorList>
    </citation>
    <scope>NUCLEOTIDE SEQUENCE</scope>
    <source>
        <strain evidence="8">Expedition CK06-06</strain>
    </source>
</reference>
<accession>X1JSR9</accession>
<sequence>MKSYLRLVSIVLLVCVLFAAGCTINPVTGKKQLTLIPEDQEIALGVRTAGQFEKEFGGKVDSPELQQYIAEVGAKLAAVSDRPMPYEYALLSSNVPNAFALPGGKIYVTAGLFRHMSNERQLAAVLAHETVHVAAKHSVQALQNQMGAAIVAELVGVAVGGDHAESAEAATKLVAGLRNLKHSREDESESDEYGLKYM</sequence>
<evidence type="ECO:0000256" key="6">
    <source>
        <dbReference type="ARBA" id="ARBA00023049"/>
    </source>
</evidence>
<dbReference type="GO" id="GO:0051603">
    <property type="term" value="P:proteolysis involved in protein catabolic process"/>
    <property type="evidence" value="ECO:0007669"/>
    <property type="project" value="TreeGrafter"/>
</dbReference>
<keyword evidence="6" id="KW-0482">Metalloprotease</keyword>
<dbReference type="PANTHER" id="PTHR22726">
    <property type="entry name" value="METALLOENDOPEPTIDASE OMA1"/>
    <property type="match status" value="1"/>
</dbReference>
<evidence type="ECO:0000256" key="3">
    <source>
        <dbReference type="ARBA" id="ARBA00022723"/>
    </source>
</evidence>